<protein>
    <submittedName>
        <fullName evidence="1">Uncharacterized protein</fullName>
    </submittedName>
</protein>
<reference evidence="2" key="1">
    <citation type="journal article" date="2024" name="Proc. Natl. Acad. Sci. U.S.A.">
        <title>Extraordinary preservation of gene collinearity over three hundred million years revealed in homosporous lycophytes.</title>
        <authorList>
            <person name="Li C."/>
            <person name="Wickell D."/>
            <person name="Kuo L.Y."/>
            <person name="Chen X."/>
            <person name="Nie B."/>
            <person name="Liao X."/>
            <person name="Peng D."/>
            <person name="Ji J."/>
            <person name="Jenkins J."/>
            <person name="Williams M."/>
            <person name="Shu S."/>
            <person name="Plott C."/>
            <person name="Barry K."/>
            <person name="Rajasekar S."/>
            <person name="Grimwood J."/>
            <person name="Han X."/>
            <person name="Sun S."/>
            <person name="Hou Z."/>
            <person name="He W."/>
            <person name="Dai G."/>
            <person name="Sun C."/>
            <person name="Schmutz J."/>
            <person name="Leebens-Mack J.H."/>
            <person name="Li F.W."/>
            <person name="Wang L."/>
        </authorList>
    </citation>
    <scope>NUCLEOTIDE SEQUENCE [LARGE SCALE GENOMIC DNA]</scope>
    <source>
        <strain evidence="2">cv. PW_Plant_1</strain>
    </source>
</reference>
<proteinExistence type="predicted"/>
<sequence length="265" mass="29549">MAKSARKSEIKVASKSLSYEKLLLGPLRTEAVDEKPATYPTASPKKNFTTLRSTNFRMGSTPRTEDVDDEPASCPDVSPRKRRTSFRSMNFKGGSTKFSLFACGSPDSTETTEPNDRMPFPRQSQFDSRAHSKAFSIKTQVKLAQQTSKMLVAVNVLGSTGPLRFVVDVDCVVSRVIELALRAYAKQGRLPSLGLDPSIVQLYCCNGDFQALDPLQRVGTLGTRQFFLHRRQPEELEQIAARNEQAASMTWKLWWNMKNTIACSA</sequence>
<dbReference type="EMBL" id="CM055104">
    <property type="protein sequence ID" value="KAJ7533173.1"/>
    <property type="molecule type" value="Genomic_DNA"/>
</dbReference>
<keyword evidence="2" id="KW-1185">Reference proteome</keyword>
<name>A0ACC2BTR3_DIPCM</name>
<gene>
    <name evidence="1" type="ORF">O6H91_13G036100</name>
</gene>
<dbReference type="Proteomes" id="UP001162992">
    <property type="component" value="Chromosome 13"/>
</dbReference>
<evidence type="ECO:0000313" key="1">
    <source>
        <dbReference type="EMBL" id="KAJ7533173.1"/>
    </source>
</evidence>
<organism evidence="1 2">
    <name type="scientific">Diphasiastrum complanatum</name>
    <name type="common">Issler's clubmoss</name>
    <name type="synonym">Lycopodium complanatum</name>
    <dbReference type="NCBI Taxonomy" id="34168"/>
    <lineage>
        <taxon>Eukaryota</taxon>
        <taxon>Viridiplantae</taxon>
        <taxon>Streptophyta</taxon>
        <taxon>Embryophyta</taxon>
        <taxon>Tracheophyta</taxon>
        <taxon>Lycopodiopsida</taxon>
        <taxon>Lycopodiales</taxon>
        <taxon>Lycopodiaceae</taxon>
        <taxon>Lycopodioideae</taxon>
        <taxon>Diphasiastrum</taxon>
    </lineage>
</organism>
<comment type="caution">
    <text evidence="1">The sequence shown here is derived from an EMBL/GenBank/DDBJ whole genome shotgun (WGS) entry which is preliminary data.</text>
</comment>
<evidence type="ECO:0000313" key="2">
    <source>
        <dbReference type="Proteomes" id="UP001162992"/>
    </source>
</evidence>
<accession>A0ACC2BTR3</accession>